<evidence type="ECO:0000313" key="15">
    <source>
        <dbReference type="EMBL" id="CDO60239.1"/>
    </source>
</evidence>
<keyword evidence="8" id="KW-0249">Electron transport</keyword>
<proteinExistence type="inferred from homology"/>
<dbReference type="EMBL" id="HG966617">
    <property type="protein sequence ID" value="CDO60239.1"/>
    <property type="molecule type" value="Genomic_DNA"/>
</dbReference>
<dbReference type="GO" id="GO:0009055">
    <property type="term" value="F:electron transfer activity"/>
    <property type="evidence" value="ECO:0007669"/>
    <property type="project" value="InterPro"/>
</dbReference>
<dbReference type="PANTHER" id="PTHR30529:SF1">
    <property type="entry name" value="CYTOCHROME B561 HOMOLOG 2"/>
    <property type="match status" value="1"/>
</dbReference>
<evidence type="ECO:0000256" key="5">
    <source>
        <dbReference type="ARBA" id="ARBA00022617"/>
    </source>
</evidence>
<dbReference type="AlphaFoldDB" id="X5MFX2"/>
<comment type="cofactor">
    <cofactor evidence="1">
        <name>heme b</name>
        <dbReference type="ChEBI" id="CHEBI:60344"/>
    </cofactor>
</comment>
<evidence type="ECO:0000259" key="14">
    <source>
        <dbReference type="Pfam" id="PF01292"/>
    </source>
</evidence>
<dbReference type="OrthoDB" id="1247465at2"/>
<feature type="transmembrane region" description="Helical" evidence="13">
    <location>
        <begin position="146"/>
        <end position="168"/>
    </location>
</feature>
<dbReference type="PANTHER" id="PTHR30529">
    <property type="entry name" value="CYTOCHROME B561"/>
    <property type="match status" value="1"/>
</dbReference>
<sequence length="184" mass="20590">MASEKFSATAKWLHWVTALLVLVAILFSFGVIPPGFEGMPLDERLQTLMIHSGNGIVVLLLTFYRLRYRRTHTPPAYPDSMPAWQKTASKWNVYGLYTLLIYQPIIGMSHALTYVDGDIKPYGLINLTGLAPSDAALTQVFHVMHAIGGLALSALLIVHVAAAMKHWLIDRDKVFQRMLPYGRV</sequence>
<keyword evidence="4" id="KW-1003">Cell membrane</keyword>
<keyword evidence="7" id="KW-0479">Metal-binding</keyword>
<accession>X5MFX2</accession>
<dbReference type="GO" id="GO:0020037">
    <property type="term" value="F:heme binding"/>
    <property type="evidence" value="ECO:0007669"/>
    <property type="project" value="TreeGrafter"/>
</dbReference>
<evidence type="ECO:0000256" key="7">
    <source>
        <dbReference type="ARBA" id="ARBA00022723"/>
    </source>
</evidence>
<dbReference type="HOGENOM" id="CLU_095321_4_2_5"/>
<dbReference type="InterPro" id="IPR052168">
    <property type="entry name" value="Cytochrome_b561_oxidase"/>
</dbReference>
<dbReference type="GO" id="GO:0005886">
    <property type="term" value="C:plasma membrane"/>
    <property type="evidence" value="ECO:0007669"/>
    <property type="project" value="UniProtKB-SubCell"/>
</dbReference>
<evidence type="ECO:0000256" key="11">
    <source>
        <dbReference type="ARBA" id="ARBA00023136"/>
    </source>
</evidence>
<comment type="subcellular location">
    <subcellularLocation>
        <location evidence="2">Cell membrane</location>
        <topology evidence="2">Multi-pass membrane protein</topology>
    </subcellularLocation>
</comment>
<dbReference type="GO" id="GO:0022904">
    <property type="term" value="P:respiratory electron transport chain"/>
    <property type="evidence" value="ECO:0007669"/>
    <property type="project" value="InterPro"/>
</dbReference>
<evidence type="ECO:0000256" key="9">
    <source>
        <dbReference type="ARBA" id="ARBA00022989"/>
    </source>
</evidence>
<feature type="domain" description="Cytochrome b561 bacterial/Ni-hydrogenase" evidence="14">
    <location>
        <begin position="6"/>
        <end position="180"/>
    </location>
</feature>
<organism evidence="15 16">
    <name type="scientific">Candidatus Phaeomarinibacter ectocarpi</name>
    <dbReference type="NCBI Taxonomy" id="1458461"/>
    <lineage>
        <taxon>Bacteria</taxon>
        <taxon>Pseudomonadati</taxon>
        <taxon>Pseudomonadota</taxon>
        <taxon>Alphaproteobacteria</taxon>
        <taxon>Hyphomicrobiales</taxon>
        <taxon>Parvibaculaceae</taxon>
        <taxon>Candidatus Phaeomarinibacter</taxon>
    </lineage>
</organism>
<keyword evidence="5" id="KW-0349">Heme</keyword>
<keyword evidence="16" id="KW-1185">Reference proteome</keyword>
<dbReference type="KEGG" id="pect:BN1012_Phect2026"/>
<dbReference type="Proteomes" id="UP000032160">
    <property type="component" value="Chromosome I"/>
</dbReference>
<protein>
    <submittedName>
        <fullName evidence="15">Cytochrome B561</fullName>
    </submittedName>
</protein>
<evidence type="ECO:0000256" key="12">
    <source>
        <dbReference type="ARBA" id="ARBA00037975"/>
    </source>
</evidence>
<dbReference type="Pfam" id="PF01292">
    <property type="entry name" value="Ni_hydr_CYTB"/>
    <property type="match status" value="1"/>
</dbReference>
<dbReference type="InterPro" id="IPR011577">
    <property type="entry name" value="Cyt_b561_bac/Ni-Hgenase"/>
</dbReference>
<feature type="transmembrane region" description="Helical" evidence="13">
    <location>
        <begin position="12"/>
        <end position="36"/>
    </location>
</feature>
<keyword evidence="3" id="KW-0813">Transport</keyword>
<name>X5MFX2_9HYPH</name>
<evidence type="ECO:0000256" key="4">
    <source>
        <dbReference type="ARBA" id="ARBA00022475"/>
    </source>
</evidence>
<dbReference type="GO" id="GO:0046872">
    <property type="term" value="F:metal ion binding"/>
    <property type="evidence" value="ECO:0007669"/>
    <property type="project" value="UniProtKB-KW"/>
</dbReference>
<keyword evidence="9 13" id="KW-1133">Transmembrane helix</keyword>
<evidence type="ECO:0000313" key="16">
    <source>
        <dbReference type="Proteomes" id="UP000032160"/>
    </source>
</evidence>
<evidence type="ECO:0000256" key="8">
    <source>
        <dbReference type="ARBA" id="ARBA00022982"/>
    </source>
</evidence>
<evidence type="ECO:0000256" key="2">
    <source>
        <dbReference type="ARBA" id="ARBA00004651"/>
    </source>
</evidence>
<dbReference type="InterPro" id="IPR016174">
    <property type="entry name" value="Di-haem_cyt_TM"/>
</dbReference>
<keyword evidence="11 13" id="KW-0472">Membrane</keyword>
<evidence type="ECO:0000256" key="3">
    <source>
        <dbReference type="ARBA" id="ARBA00022448"/>
    </source>
</evidence>
<gene>
    <name evidence="15" type="ORF">BN1012_Phect2026</name>
</gene>
<evidence type="ECO:0000256" key="1">
    <source>
        <dbReference type="ARBA" id="ARBA00001970"/>
    </source>
</evidence>
<feature type="transmembrane region" description="Helical" evidence="13">
    <location>
        <begin position="91"/>
        <end position="112"/>
    </location>
</feature>
<feature type="transmembrane region" description="Helical" evidence="13">
    <location>
        <begin position="48"/>
        <end position="66"/>
    </location>
</feature>
<dbReference type="SUPFAM" id="SSF81342">
    <property type="entry name" value="Transmembrane di-heme cytochromes"/>
    <property type="match status" value="1"/>
</dbReference>
<keyword evidence="6 13" id="KW-0812">Transmembrane</keyword>
<evidence type="ECO:0000256" key="6">
    <source>
        <dbReference type="ARBA" id="ARBA00022692"/>
    </source>
</evidence>
<evidence type="ECO:0000256" key="10">
    <source>
        <dbReference type="ARBA" id="ARBA00023004"/>
    </source>
</evidence>
<keyword evidence="10" id="KW-0408">Iron</keyword>
<dbReference type="RefSeq" id="WP_043948339.1">
    <property type="nucleotide sequence ID" value="NZ_HG966617.1"/>
</dbReference>
<reference evidence="15 16" key="1">
    <citation type="journal article" date="2014" name="Front. Genet.">
        <title>Genome and metabolic network of "Candidatus Phaeomarinobacter ectocarpi" Ec32, a new candidate genus of Alphaproteobacteria frequently associated with brown algae.</title>
        <authorList>
            <person name="Dittami S.M."/>
            <person name="Barbeyron T."/>
            <person name="Boyen C."/>
            <person name="Cambefort J."/>
            <person name="Collet G."/>
            <person name="Delage L."/>
            <person name="Gobet A."/>
            <person name="Groisillier A."/>
            <person name="Leblanc C."/>
            <person name="Michel G."/>
            <person name="Scornet D."/>
            <person name="Siegel A."/>
            <person name="Tapia J.E."/>
            <person name="Tonon T."/>
        </authorList>
    </citation>
    <scope>NUCLEOTIDE SEQUENCE [LARGE SCALE GENOMIC DNA]</scope>
    <source>
        <strain evidence="15 16">Ec32</strain>
    </source>
</reference>
<dbReference type="STRING" id="1458461.BN1012_Phect2026"/>
<comment type="similarity">
    <text evidence="12">Belongs to the cytochrome b561 family.</text>
</comment>
<evidence type="ECO:0000256" key="13">
    <source>
        <dbReference type="SAM" id="Phobius"/>
    </source>
</evidence>